<dbReference type="PANTHER" id="PTHR18895:SF74">
    <property type="entry name" value="MTRF1L RELEASE FACTOR GLUTAMINE METHYLTRANSFERASE"/>
    <property type="match status" value="1"/>
</dbReference>
<evidence type="ECO:0000256" key="4">
    <source>
        <dbReference type="ARBA" id="ARBA00022691"/>
    </source>
</evidence>
<dbReference type="PANTHER" id="PTHR18895">
    <property type="entry name" value="HEMK METHYLTRANSFERASE"/>
    <property type="match status" value="1"/>
</dbReference>
<reference evidence="7 8" key="1">
    <citation type="submission" date="2018-12" db="EMBL/GenBank/DDBJ databases">
        <authorList>
            <person name="Li F."/>
        </authorList>
    </citation>
    <scope>NUCLEOTIDE SEQUENCE [LARGE SCALE GENOMIC DNA]</scope>
    <source>
        <strain evidence="7 8">11W25H-1</strain>
    </source>
</reference>
<proteinExistence type="predicted"/>
<evidence type="ECO:0000259" key="6">
    <source>
        <dbReference type="Pfam" id="PF05175"/>
    </source>
</evidence>
<keyword evidence="4" id="KW-0949">S-adenosyl-L-methionine</keyword>
<dbReference type="InterPro" id="IPR022446">
    <property type="entry name" value="MeTrfrase_put"/>
</dbReference>
<evidence type="ECO:0000256" key="5">
    <source>
        <dbReference type="ARBA" id="ARBA00048391"/>
    </source>
</evidence>
<dbReference type="Proteomes" id="UP000288547">
    <property type="component" value="Unassembled WGS sequence"/>
</dbReference>
<accession>A0A3S5CFL9</accession>
<dbReference type="EMBL" id="RZNB01000001">
    <property type="protein sequence ID" value="RWZ53242.1"/>
    <property type="molecule type" value="Genomic_DNA"/>
</dbReference>
<dbReference type="Pfam" id="PF05175">
    <property type="entry name" value="MTS"/>
    <property type="match status" value="1"/>
</dbReference>
<evidence type="ECO:0000256" key="3">
    <source>
        <dbReference type="ARBA" id="ARBA00022679"/>
    </source>
</evidence>
<dbReference type="Gene3D" id="1.10.8.10">
    <property type="entry name" value="DNA helicase RuvA subunit, C-terminal domain"/>
    <property type="match status" value="1"/>
</dbReference>
<dbReference type="OrthoDB" id="9800643at2"/>
<keyword evidence="3" id="KW-0808">Transferase</keyword>
<evidence type="ECO:0000256" key="2">
    <source>
        <dbReference type="ARBA" id="ARBA00022603"/>
    </source>
</evidence>
<feature type="domain" description="Methyltransferase small" evidence="6">
    <location>
        <begin position="75"/>
        <end position="167"/>
    </location>
</feature>
<keyword evidence="2" id="KW-0489">Methyltransferase</keyword>
<dbReference type="GO" id="GO:0102559">
    <property type="term" value="F:peptide chain release factor N(5)-glutamine methyltransferase activity"/>
    <property type="evidence" value="ECO:0007669"/>
    <property type="project" value="UniProtKB-EC"/>
</dbReference>
<organism evidence="7 8">
    <name type="scientific">Labedella phragmitis</name>
    <dbReference type="NCBI Taxonomy" id="2498849"/>
    <lineage>
        <taxon>Bacteria</taxon>
        <taxon>Bacillati</taxon>
        <taxon>Actinomycetota</taxon>
        <taxon>Actinomycetes</taxon>
        <taxon>Micrococcales</taxon>
        <taxon>Microbacteriaceae</taxon>
        <taxon>Labedella</taxon>
    </lineage>
</organism>
<dbReference type="EC" id="2.1.1.297" evidence="1"/>
<dbReference type="InterPro" id="IPR050320">
    <property type="entry name" value="N5-glutamine_MTase"/>
</dbReference>
<dbReference type="InterPro" id="IPR007848">
    <property type="entry name" value="Small_mtfrase_dom"/>
</dbReference>
<name>A0A3S5CFL9_9MICO</name>
<comment type="caution">
    <text evidence="7">The sequence shown here is derived from an EMBL/GenBank/DDBJ whole genome shotgun (WGS) entry which is preliminary data.</text>
</comment>
<dbReference type="NCBIfam" id="TIGR00536">
    <property type="entry name" value="hemK_fam"/>
    <property type="match status" value="1"/>
</dbReference>
<dbReference type="Gene3D" id="3.40.50.150">
    <property type="entry name" value="Vaccinia Virus protein VP39"/>
    <property type="match status" value="1"/>
</dbReference>
<evidence type="ECO:0000256" key="1">
    <source>
        <dbReference type="ARBA" id="ARBA00012771"/>
    </source>
</evidence>
<dbReference type="NCBIfam" id="TIGR03704">
    <property type="entry name" value="PrmC_rel_meth"/>
    <property type="match status" value="1"/>
</dbReference>
<dbReference type="SUPFAM" id="SSF53335">
    <property type="entry name" value="S-adenosyl-L-methionine-dependent methyltransferases"/>
    <property type="match status" value="1"/>
</dbReference>
<dbReference type="AlphaFoldDB" id="A0A3S5CFL9"/>
<dbReference type="InterPro" id="IPR004556">
    <property type="entry name" value="HemK-like"/>
</dbReference>
<keyword evidence="8" id="KW-1185">Reference proteome</keyword>
<dbReference type="GO" id="GO:0032259">
    <property type="term" value="P:methylation"/>
    <property type="evidence" value="ECO:0007669"/>
    <property type="project" value="UniProtKB-KW"/>
</dbReference>
<protein>
    <recommendedName>
        <fullName evidence="1">peptide chain release factor N(5)-glutamine methyltransferase</fullName>
        <ecNumber evidence="1">2.1.1.297</ecNumber>
    </recommendedName>
</protein>
<evidence type="ECO:0000313" key="8">
    <source>
        <dbReference type="Proteomes" id="UP000288547"/>
    </source>
</evidence>
<evidence type="ECO:0000313" key="7">
    <source>
        <dbReference type="EMBL" id="RWZ53242.1"/>
    </source>
</evidence>
<dbReference type="InterPro" id="IPR029063">
    <property type="entry name" value="SAM-dependent_MTases_sf"/>
</dbReference>
<comment type="catalytic activity">
    <reaction evidence="5">
        <text>L-glutaminyl-[peptide chain release factor] + S-adenosyl-L-methionine = N(5)-methyl-L-glutaminyl-[peptide chain release factor] + S-adenosyl-L-homocysteine + H(+)</text>
        <dbReference type="Rhea" id="RHEA:42896"/>
        <dbReference type="Rhea" id="RHEA-COMP:10271"/>
        <dbReference type="Rhea" id="RHEA-COMP:10272"/>
        <dbReference type="ChEBI" id="CHEBI:15378"/>
        <dbReference type="ChEBI" id="CHEBI:30011"/>
        <dbReference type="ChEBI" id="CHEBI:57856"/>
        <dbReference type="ChEBI" id="CHEBI:59789"/>
        <dbReference type="ChEBI" id="CHEBI:61891"/>
        <dbReference type="EC" id="2.1.1.297"/>
    </reaction>
</comment>
<gene>
    <name evidence="7" type="ORF">ELQ90_01245</name>
</gene>
<sequence length="254" mass="27140">MDEQAIVVRLRSAGCVFAEDEARLLREAATDVGGLTELVDRRVSGTPLEYVLGWSEFRGLRIAVDDGVFVPRRRTEFLVDLALAEVRSSSVVVDLCCGAGALAAAVCAEGASTNVAAADIDPAAVACARRNLDADRVFLGDLFAALPSASRGRLDVLVVNAPYVPTAEITFMPSEARNFEATVALDGGYDGLDVHRRVAAEAAEWLVPGGFLVIETSERQAERTRALFADQGFAADVRRDEDRDATAVTARAPR</sequence>